<proteinExistence type="predicted"/>
<keyword evidence="1" id="KW-1133">Transmembrane helix</keyword>
<comment type="caution">
    <text evidence="2">The sequence shown here is derived from an EMBL/GenBank/DDBJ whole genome shotgun (WGS) entry which is preliminary data.</text>
</comment>
<keyword evidence="3" id="KW-1185">Reference proteome</keyword>
<organism evidence="2 3">
    <name type="scientific">Entomospira culicis</name>
    <dbReference type="NCBI Taxonomy" id="2719989"/>
    <lineage>
        <taxon>Bacteria</taxon>
        <taxon>Pseudomonadati</taxon>
        <taxon>Spirochaetota</taxon>
        <taxon>Spirochaetia</taxon>
        <taxon>Spirochaetales</taxon>
        <taxon>Spirochaetaceae</taxon>
        <taxon>Entomospira</taxon>
    </lineage>
</organism>
<protein>
    <recommendedName>
        <fullName evidence="4">DZANK-type domain-containing protein</fullName>
    </recommendedName>
</protein>
<evidence type="ECO:0000313" key="2">
    <source>
        <dbReference type="EMBL" id="NIZ69802.1"/>
    </source>
</evidence>
<evidence type="ECO:0008006" key="4">
    <source>
        <dbReference type="Google" id="ProtNLM"/>
    </source>
</evidence>
<dbReference type="Proteomes" id="UP000778951">
    <property type="component" value="Unassembled WGS sequence"/>
</dbReference>
<accession>A0A968KWZ6</accession>
<reference evidence="2" key="1">
    <citation type="submission" date="2020-03" db="EMBL/GenBank/DDBJ databases">
        <title>Spirochaetal bacteria isolated from arthropods constitute a novel genus Entomospira genus novum within the order Spirochaetales.</title>
        <authorList>
            <person name="Grana-Miraglia L."/>
            <person name="Sikutova S."/>
            <person name="Fingerle V."/>
            <person name="Sing A."/>
            <person name="Castillo-Ramirez S."/>
            <person name="Margos G."/>
            <person name="Rudolf I."/>
        </authorList>
    </citation>
    <scope>NUCLEOTIDE SEQUENCE</scope>
    <source>
        <strain evidence="2">BR149</strain>
    </source>
</reference>
<name>A0A968KWZ6_9SPIO</name>
<evidence type="ECO:0000256" key="1">
    <source>
        <dbReference type="SAM" id="Phobius"/>
    </source>
</evidence>
<gene>
    <name evidence="2" type="ORF">HCT48_06210</name>
</gene>
<keyword evidence="1" id="KW-0472">Membrane</keyword>
<keyword evidence="1" id="KW-0812">Transmembrane</keyword>
<feature type="transmembrane region" description="Helical" evidence="1">
    <location>
        <begin position="89"/>
        <end position="109"/>
    </location>
</feature>
<dbReference type="RefSeq" id="WP_167695881.1">
    <property type="nucleotide sequence ID" value="NZ_CP118181.1"/>
</dbReference>
<evidence type="ECO:0000313" key="3">
    <source>
        <dbReference type="Proteomes" id="UP000778951"/>
    </source>
</evidence>
<dbReference type="AlphaFoldDB" id="A0A968KWZ6"/>
<dbReference type="EMBL" id="JAATLM010000001">
    <property type="protein sequence ID" value="NIZ69802.1"/>
    <property type="molecule type" value="Genomic_DNA"/>
</dbReference>
<sequence length="114" mass="12979">MKPHFYCDVCGSQVDAHLDACPQCRVKFSGVRCPSCLYQGTIEQFLHGCPSCGYQLHAQAPKLNRTKTTSRPTPKRRSPYPWHISSKSLTIFAVALIFTTFMILFIYHVQISRL</sequence>